<accession>A0A2N9YA60</accession>
<keyword evidence="6" id="KW-0249">Electron transport</keyword>
<dbReference type="Gene3D" id="1.10.1060.10">
    <property type="entry name" value="Alpha-helical ferredoxin"/>
    <property type="match status" value="1"/>
</dbReference>
<evidence type="ECO:0000256" key="3">
    <source>
        <dbReference type="ARBA" id="ARBA00022737"/>
    </source>
</evidence>
<dbReference type="OrthoDB" id="9811557at2"/>
<dbReference type="GO" id="GO:0019154">
    <property type="term" value="F:glycolate dehydrogenase activity"/>
    <property type="evidence" value="ECO:0007669"/>
    <property type="project" value="UniProtKB-EC"/>
</dbReference>
<evidence type="ECO:0000256" key="5">
    <source>
        <dbReference type="ARBA" id="ARBA00023014"/>
    </source>
</evidence>
<dbReference type="GO" id="GO:0046872">
    <property type="term" value="F:metal ion binding"/>
    <property type="evidence" value="ECO:0007669"/>
    <property type="project" value="UniProtKB-UniRule"/>
</dbReference>
<dbReference type="AlphaFoldDB" id="A0A2N9YA60"/>
<dbReference type="STRING" id="288004.AL038_05280"/>
<evidence type="ECO:0000256" key="2">
    <source>
        <dbReference type="ARBA" id="ARBA00022723"/>
    </source>
</evidence>
<feature type="domain" description="4Fe-4S ferredoxin-type" evidence="7">
    <location>
        <begin position="66"/>
        <end position="89"/>
    </location>
</feature>
<keyword evidence="2 6" id="KW-0479">Metal-binding</keyword>
<dbReference type="KEGG" id="blep:AL038_05280"/>
<keyword evidence="8" id="KW-0560">Oxidoreductase</keyword>
<dbReference type="NCBIfam" id="NF008434">
    <property type="entry name" value="PRK11274.1"/>
    <property type="match status" value="1"/>
</dbReference>
<reference evidence="9" key="1">
    <citation type="submission" date="2016-12" db="EMBL/GenBank/DDBJ databases">
        <title>Complete Genome Sequence of Beggiatoa leptomitiformis D-401.</title>
        <authorList>
            <person name="Fomenkov A."/>
            <person name="Vincze T."/>
            <person name="Grabovich M."/>
            <person name="Anton B.P."/>
            <person name="Dubinina G."/>
            <person name="Orlova M."/>
            <person name="Belousova E."/>
            <person name="Roberts R.J."/>
        </authorList>
    </citation>
    <scope>NUCLEOTIDE SEQUENCE [LARGE SCALE GENOMIC DNA]</scope>
    <source>
        <strain evidence="9">D-401</strain>
    </source>
</reference>
<dbReference type="RefSeq" id="WP_062150058.1">
    <property type="nucleotide sequence ID" value="NZ_CP012373.2"/>
</dbReference>
<keyword evidence="6" id="KW-0813">Transport</keyword>
<keyword evidence="1 6" id="KW-0004">4Fe-4S</keyword>
<dbReference type="GO" id="GO:0051539">
    <property type="term" value="F:4 iron, 4 sulfur cluster binding"/>
    <property type="evidence" value="ECO:0007669"/>
    <property type="project" value="UniProtKB-UniRule"/>
</dbReference>
<organism evidence="8 9">
    <name type="scientific">Beggiatoa leptomitoformis</name>
    <dbReference type="NCBI Taxonomy" id="288004"/>
    <lineage>
        <taxon>Bacteria</taxon>
        <taxon>Pseudomonadati</taxon>
        <taxon>Pseudomonadota</taxon>
        <taxon>Gammaproteobacteria</taxon>
        <taxon>Thiotrichales</taxon>
        <taxon>Thiotrichaceae</taxon>
        <taxon>Beggiatoa</taxon>
    </lineage>
</organism>
<evidence type="ECO:0000256" key="6">
    <source>
        <dbReference type="PIRNR" id="PIRNR000139"/>
    </source>
</evidence>
<dbReference type="Proteomes" id="UP000234271">
    <property type="component" value="Chromosome"/>
</dbReference>
<dbReference type="InterPro" id="IPR017896">
    <property type="entry name" value="4Fe4S_Fe-S-bd"/>
</dbReference>
<comment type="catalytic activity">
    <reaction evidence="6">
        <text>glycolate + A = glyoxylate + AH2</text>
        <dbReference type="Rhea" id="RHEA:21264"/>
        <dbReference type="ChEBI" id="CHEBI:13193"/>
        <dbReference type="ChEBI" id="CHEBI:17499"/>
        <dbReference type="ChEBI" id="CHEBI:29805"/>
        <dbReference type="ChEBI" id="CHEBI:36655"/>
        <dbReference type="EC" id="1.1.99.14"/>
    </reaction>
</comment>
<proteinExistence type="predicted"/>
<sequence length="408" mass="44699">MQTNLTPSVQQTPQGQEADAILRTCVHCGFCTATCPTYQLLGNELDSPRGRIYLIKAFLEGNPVTEETQHHLDLCLTCRACEAACPSGVKYGRLIDIGRDLLEQAVARPLSERLKRWGIRQVLPNSILFNPLLQIGQTLRPLLPQSLKNHIPPKIAFTPYTPTAHARIMLVLDGCVQPALAPKTNADAMKVLDKLGIRLISAPQAGCCGAVDYHLAAHEEGLTRMRQNIDAWWTFVEQGAEAIVMTASGCGNMVKEYGYYLKDDPQYASKAARISAICRDLTEVILQEGLDKLKPAPDLPPSPEMVAVHVPCSLQHAQRQPFILPNLLKKLGFKLTIVPDGHLCCGSAGTYSLFNKAVANQLLDNKINALQSGQPSVIVTANIGCQAHLQSKSQVPVKHWIELVAERL</sequence>
<dbReference type="PROSITE" id="PS51379">
    <property type="entry name" value="4FE4S_FER_2"/>
    <property type="match status" value="2"/>
</dbReference>
<comment type="cofactor">
    <cofactor evidence="6">
        <name>[4Fe-4S] cluster</name>
        <dbReference type="ChEBI" id="CHEBI:49883"/>
    </cofactor>
    <text evidence="6">Binds 2 [4Fe-4S] clusters.</text>
</comment>
<name>A0A2N9YA60_9GAMM</name>
<comment type="function">
    <text evidence="6">Component of a complex that catalyzes the oxidation of glycolate to glyoxylate.</text>
</comment>
<dbReference type="Pfam" id="PF13183">
    <property type="entry name" value="Fer4_8"/>
    <property type="match status" value="1"/>
</dbReference>
<dbReference type="PROSITE" id="PS00198">
    <property type="entry name" value="4FE4S_FER_1"/>
    <property type="match status" value="1"/>
</dbReference>
<evidence type="ECO:0000256" key="1">
    <source>
        <dbReference type="ARBA" id="ARBA00022485"/>
    </source>
</evidence>
<keyword evidence="5 6" id="KW-0411">Iron-sulfur</keyword>
<evidence type="ECO:0000259" key="7">
    <source>
        <dbReference type="PROSITE" id="PS51379"/>
    </source>
</evidence>
<gene>
    <name evidence="8" type="primary">glcF</name>
    <name evidence="8" type="ORF">BLE401_00705</name>
</gene>
<keyword evidence="4 6" id="KW-0408">Iron</keyword>
<feature type="domain" description="4Fe-4S ferredoxin-type" evidence="7">
    <location>
        <begin position="14"/>
        <end position="46"/>
    </location>
</feature>
<dbReference type="GO" id="GO:0047809">
    <property type="term" value="F:D-lactate dehydrogenase activity"/>
    <property type="evidence" value="ECO:0007669"/>
    <property type="project" value="RHEA"/>
</dbReference>
<dbReference type="PIRSF" id="PIRSF000139">
    <property type="entry name" value="Glc_ox_4Fe-4S"/>
    <property type="match status" value="1"/>
</dbReference>
<dbReference type="PANTHER" id="PTHR32479:SF17">
    <property type="entry name" value="GLYCOLATE OXIDASE IRON-SULFUR SUBUNIT"/>
    <property type="match status" value="1"/>
</dbReference>
<dbReference type="PANTHER" id="PTHR32479">
    <property type="entry name" value="GLYCOLATE OXIDASE IRON-SULFUR SUBUNIT"/>
    <property type="match status" value="1"/>
</dbReference>
<dbReference type="InterPro" id="IPR017900">
    <property type="entry name" value="4Fe4S_Fe_S_CS"/>
</dbReference>
<evidence type="ECO:0000313" key="9">
    <source>
        <dbReference type="Proteomes" id="UP000234271"/>
    </source>
</evidence>
<dbReference type="InterPro" id="IPR012257">
    <property type="entry name" value="Glc_ox_4Fe-4S"/>
</dbReference>
<protein>
    <recommendedName>
        <fullName evidence="6">Glycolate oxidase iron-sulfur subunit</fullName>
        <ecNumber evidence="6">1.1.99.14</ecNumber>
    </recommendedName>
</protein>
<dbReference type="InterPro" id="IPR009051">
    <property type="entry name" value="Helical_ferredxn"/>
</dbReference>
<dbReference type="EMBL" id="CP018889">
    <property type="protein sequence ID" value="AUI67356.1"/>
    <property type="molecule type" value="Genomic_DNA"/>
</dbReference>
<dbReference type="SUPFAM" id="SSF54862">
    <property type="entry name" value="4Fe-4S ferredoxins"/>
    <property type="match status" value="1"/>
</dbReference>
<comment type="catalytic activity">
    <reaction evidence="6">
        <text>(R)-lactate + A = pyruvate + AH2</text>
        <dbReference type="Rhea" id="RHEA:15089"/>
        <dbReference type="ChEBI" id="CHEBI:13193"/>
        <dbReference type="ChEBI" id="CHEBI:15361"/>
        <dbReference type="ChEBI" id="CHEBI:16004"/>
        <dbReference type="ChEBI" id="CHEBI:17499"/>
    </reaction>
</comment>
<dbReference type="FunFam" id="1.10.1060.10:FF:000012">
    <property type="entry name" value="Glycolate oxidase iron-sulfur subunit"/>
    <property type="match status" value="1"/>
</dbReference>
<dbReference type="InterPro" id="IPR004017">
    <property type="entry name" value="Cys_rich_dom"/>
</dbReference>
<evidence type="ECO:0000313" key="8">
    <source>
        <dbReference type="EMBL" id="AUI67356.1"/>
    </source>
</evidence>
<dbReference type="Pfam" id="PF02754">
    <property type="entry name" value="CCG"/>
    <property type="match status" value="2"/>
</dbReference>
<evidence type="ECO:0000256" key="4">
    <source>
        <dbReference type="ARBA" id="ARBA00023004"/>
    </source>
</evidence>
<keyword evidence="9" id="KW-1185">Reference proteome</keyword>
<keyword evidence="3" id="KW-0677">Repeat</keyword>
<dbReference type="EC" id="1.1.99.14" evidence="6"/>